<accession>A0A2R6XPQ9</accession>
<dbReference type="AlphaFoldDB" id="A0A2R6XPQ9"/>
<protein>
    <submittedName>
        <fullName evidence="1">Uncharacterized protein</fullName>
    </submittedName>
</protein>
<evidence type="ECO:0000313" key="1">
    <source>
        <dbReference type="EMBL" id="PTQ48099.1"/>
    </source>
</evidence>
<dbReference type="EMBL" id="KZ772678">
    <property type="protein sequence ID" value="PTQ48099.1"/>
    <property type="molecule type" value="Genomic_DNA"/>
</dbReference>
<proteinExistence type="predicted"/>
<reference evidence="2" key="1">
    <citation type="journal article" date="2017" name="Cell">
        <title>Insights into land plant evolution garnered from the Marchantia polymorpha genome.</title>
        <authorList>
            <person name="Bowman J.L."/>
            <person name="Kohchi T."/>
            <person name="Yamato K.T."/>
            <person name="Jenkins J."/>
            <person name="Shu S."/>
            <person name="Ishizaki K."/>
            <person name="Yamaoka S."/>
            <person name="Nishihama R."/>
            <person name="Nakamura Y."/>
            <person name="Berger F."/>
            <person name="Adam C."/>
            <person name="Aki S.S."/>
            <person name="Althoff F."/>
            <person name="Araki T."/>
            <person name="Arteaga-Vazquez M.A."/>
            <person name="Balasubrmanian S."/>
            <person name="Barry K."/>
            <person name="Bauer D."/>
            <person name="Boehm C.R."/>
            <person name="Briginshaw L."/>
            <person name="Caballero-Perez J."/>
            <person name="Catarino B."/>
            <person name="Chen F."/>
            <person name="Chiyoda S."/>
            <person name="Chovatia M."/>
            <person name="Davies K.M."/>
            <person name="Delmans M."/>
            <person name="Demura T."/>
            <person name="Dierschke T."/>
            <person name="Dolan L."/>
            <person name="Dorantes-Acosta A.E."/>
            <person name="Eklund D.M."/>
            <person name="Florent S.N."/>
            <person name="Flores-Sandoval E."/>
            <person name="Fujiyama A."/>
            <person name="Fukuzawa H."/>
            <person name="Galik B."/>
            <person name="Grimanelli D."/>
            <person name="Grimwood J."/>
            <person name="Grossniklaus U."/>
            <person name="Hamada T."/>
            <person name="Haseloff J."/>
            <person name="Hetherington A.J."/>
            <person name="Higo A."/>
            <person name="Hirakawa Y."/>
            <person name="Hundley H.N."/>
            <person name="Ikeda Y."/>
            <person name="Inoue K."/>
            <person name="Inoue S.I."/>
            <person name="Ishida S."/>
            <person name="Jia Q."/>
            <person name="Kakita M."/>
            <person name="Kanazawa T."/>
            <person name="Kawai Y."/>
            <person name="Kawashima T."/>
            <person name="Kennedy M."/>
            <person name="Kinose K."/>
            <person name="Kinoshita T."/>
            <person name="Kohara Y."/>
            <person name="Koide E."/>
            <person name="Komatsu K."/>
            <person name="Kopischke S."/>
            <person name="Kubo M."/>
            <person name="Kyozuka J."/>
            <person name="Lagercrantz U."/>
            <person name="Lin S.S."/>
            <person name="Lindquist E."/>
            <person name="Lipzen A.M."/>
            <person name="Lu C.W."/>
            <person name="De Luna E."/>
            <person name="Martienssen R.A."/>
            <person name="Minamino N."/>
            <person name="Mizutani M."/>
            <person name="Mizutani M."/>
            <person name="Mochizuki N."/>
            <person name="Monte I."/>
            <person name="Mosher R."/>
            <person name="Nagasaki H."/>
            <person name="Nakagami H."/>
            <person name="Naramoto S."/>
            <person name="Nishitani K."/>
            <person name="Ohtani M."/>
            <person name="Okamoto T."/>
            <person name="Okumura M."/>
            <person name="Phillips J."/>
            <person name="Pollak B."/>
            <person name="Reinders A."/>
            <person name="Rovekamp M."/>
            <person name="Sano R."/>
            <person name="Sawa S."/>
            <person name="Schmid M.W."/>
            <person name="Shirakawa M."/>
            <person name="Solano R."/>
            <person name="Spunde A."/>
            <person name="Suetsugu N."/>
            <person name="Sugano S."/>
            <person name="Sugiyama A."/>
            <person name="Sun R."/>
            <person name="Suzuki Y."/>
            <person name="Takenaka M."/>
            <person name="Takezawa D."/>
            <person name="Tomogane H."/>
            <person name="Tsuzuki M."/>
            <person name="Ueda T."/>
            <person name="Umeda M."/>
            <person name="Ward J.M."/>
            <person name="Watanabe Y."/>
            <person name="Yazaki K."/>
            <person name="Yokoyama R."/>
            <person name="Yoshitake Y."/>
            <person name="Yotsui I."/>
            <person name="Zachgo S."/>
            <person name="Schmutz J."/>
        </authorList>
    </citation>
    <scope>NUCLEOTIDE SEQUENCE [LARGE SCALE GENOMIC DNA]</scope>
    <source>
        <strain evidence="2">Tak-1</strain>
    </source>
</reference>
<dbReference type="Proteomes" id="UP000244005">
    <property type="component" value="Unassembled WGS sequence"/>
</dbReference>
<sequence length="94" mass="10607">MSVDSCDLERISFSWMLSEVEVRSTHLYKLQRADCHSDVHSLSRDGVDGLATRVHEQCHSRKAFAATEMDSKSGADLTGLNQILLRFSYIITTM</sequence>
<evidence type="ECO:0000313" key="2">
    <source>
        <dbReference type="Proteomes" id="UP000244005"/>
    </source>
</evidence>
<keyword evidence="2" id="KW-1185">Reference proteome</keyword>
<dbReference type="Gramene" id="Mp3g06600.1">
    <property type="protein sequence ID" value="Mp3g06600.1.cds"/>
    <property type="gene ID" value="Mp3g06600"/>
</dbReference>
<organism evidence="1 2">
    <name type="scientific">Marchantia polymorpha</name>
    <name type="common">Common liverwort</name>
    <name type="synonym">Marchantia aquatica</name>
    <dbReference type="NCBI Taxonomy" id="3197"/>
    <lineage>
        <taxon>Eukaryota</taxon>
        <taxon>Viridiplantae</taxon>
        <taxon>Streptophyta</taxon>
        <taxon>Embryophyta</taxon>
        <taxon>Marchantiophyta</taxon>
        <taxon>Marchantiopsida</taxon>
        <taxon>Marchantiidae</taxon>
        <taxon>Marchantiales</taxon>
        <taxon>Marchantiaceae</taxon>
        <taxon>Marchantia</taxon>
    </lineage>
</organism>
<gene>
    <name evidence="1" type="ORF">MARPO_0006s0129</name>
</gene>
<name>A0A2R6XPQ9_MARPO</name>